<dbReference type="Gene3D" id="3.40.50.970">
    <property type="match status" value="1"/>
</dbReference>
<reference evidence="5" key="1">
    <citation type="submission" date="2020-08" db="EMBL/GenBank/DDBJ databases">
        <title>Genome public.</title>
        <authorList>
            <person name="Liu C."/>
            <person name="Sun Q."/>
        </authorList>
    </citation>
    <scope>NUCLEOTIDE SEQUENCE</scope>
    <source>
        <strain evidence="5">NSJ-68</strain>
    </source>
</reference>
<organism evidence="5 6">
    <name type="scientific">Anaerosacchariphilus hominis</name>
    <dbReference type="NCBI Taxonomy" id="2763017"/>
    <lineage>
        <taxon>Bacteria</taxon>
        <taxon>Bacillati</taxon>
        <taxon>Bacillota</taxon>
        <taxon>Clostridia</taxon>
        <taxon>Lachnospirales</taxon>
        <taxon>Lachnospiraceae</taxon>
        <taxon>Anaerosacchariphilus</taxon>
    </lineage>
</organism>
<dbReference type="InterPro" id="IPR005475">
    <property type="entry name" value="Transketolase-like_Pyr-bd"/>
</dbReference>
<sequence length="328" mass="35672">MAKKKRISQAISEAIMEEMIRDENVVMIGEDVESGMNGNSIGLLDKFGKDRVINTPISEAAYTGMAIGAAMKGMRPVIEYCINTLQYVSMEMLVNQAVKLRYMTGGQVSVPMVAIVNMSGAGISCAAQHSDSTWAQLIHMGMKVIVPSGPIDAKGLMKAAIRDNDPVVIYLPALALGVAEELPEDEYLIPLGKGSVKKEGTDLTIVAVGHMVPEAMKVAKMYEAKGISIEVIDPRTLYPLDINLILDSVRKTGKVIVTDDGYRFCSWSSEVAATISEQAFDNLKAPVKRITRPVNFVPYSRPLEWTTFPYTGQLLEGVAQLTGVKPDL</sequence>
<evidence type="ECO:0000313" key="6">
    <source>
        <dbReference type="Proteomes" id="UP000649345"/>
    </source>
</evidence>
<evidence type="ECO:0000256" key="3">
    <source>
        <dbReference type="ARBA" id="ARBA00023052"/>
    </source>
</evidence>
<name>A0A923LE33_9FIRM</name>
<dbReference type="PANTHER" id="PTHR43257">
    <property type="entry name" value="PYRUVATE DEHYDROGENASE E1 COMPONENT BETA SUBUNIT"/>
    <property type="match status" value="1"/>
</dbReference>
<dbReference type="EMBL" id="JACOOR010000006">
    <property type="protein sequence ID" value="MBC5660434.1"/>
    <property type="molecule type" value="Genomic_DNA"/>
</dbReference>
<gene>
    <name evidence="5" type="ORF">H8S44_11705</name>
</gene>
<dbReference type="AlphaFoldDB" id="A0A923LE33"/>
<evidence type="ECO:0000313" key="5">
    <source>
        <dbReference type="EMBL" id="MBC5660434.1"/>
    </source>
</evidence>
<dbReference type="RefSeq" id="WP_186872337.1">
    <property type="nucleotide sequence ID" value="NZ_JACOOR010000006.1"/>
</dbReference>
<protein>
    <submittedName>
        <fullName evidence="5">Alpha-ketoacid dehydrogenase subunit beta</fullName>
    </submittedName>
</protein>
<evidence type="ECO:0000256" key="1">
    <source>
        <dbReference type="ARBA" id="ARBA00001964"/>
    </source>
</evidence>
<dbReference type="Gene3D" id="3.40.50.920">
    <property type="match status" value="1"/>
</dbReference>
<dbReference type="GO" id="GO:0016491">
    <property type="term" value="F:oxidoreductase activity"/>
    <property type="evidence" value="ECO:0007669"/>
    <property type="project" value="UniProtKB-KW"/>
</dbReference>
<dbReference type="PANTHER" id="PTHR43257:SF2">
    <property type="entry name" value="PYRUVATE DEHYDROGENASE E1 COMPONENT SUBUNIT BETA"/>
    <property type="match status" value="1"/>
</dbReference>
<comment type="cofactor">
    <cofactor evidence="1">
        <name>thiamine diphosphate</name>
        <dbReference type="ChEBI" id="CHEBI:58937"/>
    </cofactor>
</comment>
<feature type="domain" description="Transketolase-like pyrimidine-binding" evidence="4">
    <location>
        <begin position="5"/>
        <end position="178"/>
    </location>
</feature>
<comment type="caution">
    <text evidence="5">The sequence shown here is derived from an EMBL/GenBank/DDBJ whole genome shotgun (WGS) entry which is preliminary data.</text>
</comment>
<evidence type="ECO:0000256" key="2">
    <source>
        <dbReference type="ARBA" id="ARBA00023002"/>
    </source>
</evidence>
<dbReference type="Proteomes" id="UP000649345">
    <property type="component" value="Unassembled WGS sequence"/>
</dbReference>
<proteinExistence type="predicted"/>
<dbReference type="InterPro" id="IPR029061">
    <property type="entry name" value="THDP-binding"/>
</dbReference>
<dbReference type="SUPFAM" id="SSF52518">
    <property type="entry name" value="Thiamin diphosphate-binding fold (THDP-binding)"/>
    <property type="match status" value="1"/>
</dbReference>
<dbReference type="Pfam" id="PF02779">
    <property type="entry name" value="Transket_pyr"/>
    <property type="match status" value="1"/>
</dbReference>
<keyword evidence="3" id="KW-0786">Thiamine pyrophosphate</keyword>
<evidence type="ECO:0000259" key="4">
    <source>
        <dbReference type="SMART" id="SM00861"/>
    </source>
</evidence>
<keyword evidence="2" id="KW-0560">Oxidoreductase</keyword>
<keyword evidence="6" id="KW-1185">Reference proteome</keyword>
<dbReference type="Pfam" id="PF02780">
    <property type="entry name" value="Transketolase_C"/>
    <property type="match status" value="1"/>
</dbReference>
<dbReference type="SUPFAM" id="SSF52922">
    <property type="entry name" value="TK C-terminal domain-like"/>
    <property type="match status" value="1"/>
</dbReference>
<dbReference type="InterPro" id="IPR009014">
    <property type="entry name" value="Transketo_C/PFOR_II"/>
</dbReference>
<accession>A0A923LE33</accession>
<dbReference type="SMART" id="SM00861">
    <property type="entry name" value="Transket_pyr"/>
    <property type="match status" value="1"/>
</dbReference>
<dbReference type="InterPro" id="IPR033248">
    <property type="entry name" value="Transketolase_C"/>
</dbReference>